<gene>
    <name evidence="1" type="ORF">K3G42_012786</name>
</gene>
<proteinExistence type="predicted"/>
<protein>
    <submittedName>
        <fullName evidence="1">Uncharacterized protein</fullName>
    </submittedName>
</protein>
<accession>A0ACB8FMX3</accession>
<keyword evidence="2" id="KW-1185">Reference proteome</keyword>
<organism evidence="1 2">
    <name type="scientific">Sphaerodactylus townsendi</name>
    <dbReference type="NCBI Taxonomy" id="933632"/>
    <lineage>
        <taxon>Eukaryota</taxon>
        <taxon>Metazoa</taxon>
        <taxon>Chordata</taxon>
        <taxon>Craniata</taxon>
        <taxon>Vertebrata</taxon>
        <taxon>Euteleostomi</taxon>
        <taxon>Lepidosauria</taxon>
        <taxon>Squamata</taxon>
        <taxon>Bifurcata</taxon>
        <taxon>Gekkota</taxon>
        <taxon>Sphaerodactylidae</taxon>
        <taxon>Sphaerodactylus</taxon>
    </lineage>
</organism>
<evidence type="ECO:0000313" key="1">
    <source>
        <dbReference type="EMBL" id="KAH8006761.1"/>
    </source>
</evidence>
<reference evidence="1" key="1">
    <citation type="submission" date="2021-08" db="EMBL/GenBank/DDBJ databases">
        <title>The first chromosome-level gecko genome reveals the dynamic sex chromosomes of Neotropical dwarf geckos (Sphaerodactylidae: Sphaerodactylus).</title>
        <authorList>
            <person name="Pinto B.J."/>
            <person name="Keating S.E."/>
            <person name="Gamble T."/>
        </authorList>
    </citation>
    <scope>NUCLEOTIDE SEQUENCE</scope>
    <source>
        <strain evidence="1">TG3544</strain>
    </source>
</reference>
<dbReference type="EMBL" id="CM037619">
    <property type="protein sequence ID" value="KAH8006761.1"/>
    <property type="molecule type" value="Genomic_DNA"/>
</dbReference>
<evidence type="ECO:0000313" key="2">
    <source>
        <dbReference type="Proteomes" id="UP000827872"/>
    </source>
</evidence>
<sequence length="112" mass="12299">MLGPHKVCKKGEPFKTHIISLTILLQTCMSSQITEQANIPLTNVFHHEVTISSNSPSLAITLALIFLWPSDFSVSIIHMSVKHHQVTVDLWQPLGFSRQEPCSGGLPLPSSA</sequence>
<dbReference type="Proteomes" id="UP000827872">
    <property type="component" value="Linkage Group LG06"/>
</dbReference>
<comment type="caution">
    <text evidence="1">The sequence shown here is derived from an EMBL/GenBank/DDBJ whole genome shotgun (WGS) entry which is preliminary data.</text>
</comment>
<name>A0ACB8FMX3_9SAUR</name>